<sequence>MLGTHGIMKGEDVKFMRSSIYTVLVNSNDQNQRLDREAIETDSAGYALTLQESGLSSLGGVPQMVFPSIAIPEQFNDHNLQWRIIDFDALTADMTDEEAKAARPKSGGAGKFMKGLGGSLLAGASGKQESSLVRVEKVDDYMHAAVNKFLADNKVADYMVAKWYGYNPEGKPQFNTGLIQERGLENASAAELSKASANAEFKAMLSSQGFELLNNTFVVATNLRFRNNKALAQEISDMVGGAAAVAAQNAGALGSLAAFGAKKGTEAAINGLMKDMYSVTAVTNLYKLDWNDDIDMALSDKVLYNENATLQDLLDAGLCKLSYVGQTKARSGVKKDKTKTLDQLAASATARAIDMALAKLQVENEVFRTTVPISKSADGFLYAKIGSKEGVNEGDEYEVLEQQLDEKTNKMIYKKVASAKVEKNGVWFNTTGADEIIANAEGAEAEAMKAAQELGYTKLKVGKKNDFSGYYLRLSKKKGKIE</sequence>
<organism evidence="1 2">
    <name type="scientific">Duncaniella muris</name>
    <dbReference type="NCBI Taxonomy" id="2094150"/>
    <lineage>
        <taxon>Bacteria</taxon>
        <taxon>Pseudomonadati</taxon>
        <taxon>Bacteroidota</taxon>
        <taxon>Bacteroidia</taxon>
        <taxon>Bacteroidales</taxon>
        <taxon>Muribaculaceae</taxon>
        <taxon>Duncaniella</taxon>
    </lineage>
</organism>
<gene>
    <name evidence="1" type="ORF">C5O23_06245</name>
</gene>
<reference evidence="2" key="1">
    <citation type="submission" date="2018-02" db="EMBL/GenBank/DDBJ databases">
        <authorList>
            <person name="Clavel T."/>
            <person name="Strowig T."/>
        </authorList>
    </citation>
    <scope>NUCLEOTIDE SEQUENCE [LARGE SCALE GENOMIC DNA]</scope>
    <source>
        <strain evidence="2">DSM 103720</strain>
    </source>
</reference>
<keyword evidence="2" id="KW-1185">Reference proteome</keyword>
<dbReference type="AlphaFoldDB" id="A0A2V1INZ4"/>
<dbReference type="EMBL" id="PUEC01000011">
    <property type="protein sequence ID" value="PWB02622.1"/>
    <property type="molecule type" value="Genomic_DNA"/>
</dbReference>
<accession>A0A2V1INZ4</accession>
<evidence type="ECO:0000313" key="1">
    <source>
        <dbReference type="EMBL" id="PWB02622.1"/>
    </source>
</evidence>
<dbReference type="Proteomes" id="UP000244905">
    <property type="component" value="Unassembled WGS sequence"/>
</dbReference>
<proteinExistence type="predicted"/>
<name>A0A2V1INZ4_9BACT</name>
<protein>
    <submittedName>
        <fullName evidence="1">Uncharacterized protein</fullName>
    </submittedName>
</protein>
<comment type="caution">
    <text evidence="1">The sequence shown here is derived from an EMBL/GenBank/DDBJ whole genome shotgun (WGS) entry which is preliminary data.</text>
</comment>
<evidence type="ECO:0000313" key="2">
    <source>
        <dbReference type="Proteomes" id="UP000244905"/>
    </source>
</evidence>